<dbReference type="AlphaFoldDB" id="A0A1Y2EPN8"/>
<evidence type="ECO:0000313" key="1">
    <source>
        <dbReference type="EMBL" id="ORY73509.1"/>
    </source>
</evidence>
<evidence type="ECO:0000313" key="2">
    <source>
        <dbReference type="Proteomes" id="UP000193920"/>
    </source>
</evidence>
<gene>
    <name evidence="1" type="ORF">LY90DRAFT_699577</name>
</gene>
<dbReference type="Proteomes" id="UP000193920">
    <property type="component" value="Unassembled WGS sequence"/>
</dbReference>
<reference evidence="1 2" key="1">
    <citation type="submission" date="2016-08" db="EMBL/GenBank/DDBJ databases">
        <title>A Parts List for Fungal Cellulosomes Revealed by Comparative Genomics.</title>
        <authorList>
            <consortium name="DOE Joint Genome Institute"/>
            <person name="Haitjema C.H."/>
            <person name="Gilmore S.P."/>
            <person name="Henske J.K."/>
            <person name="Solomon K.V."/>
            <person name="De Groot R."/>
            <person name="Kuo A."/>
            <person name="Mondo S.J."/>
            <person name="Salamov A.A."/>
            <person name="Labutti K."/>
            <person name="Zhao Z."/>
            <person name="Chiniquy J."/>
            <person name="Barry K."/>
            <person name="Brewer H.M."/>
            <person name="Purvine S.O."/>
            <person name="Wright A.T."/>
            <person name="Boxma B."/>
            <person name="Van Alen T."/>
            <person name="Hackstein J.H."/>
            <person name="Baker S.E."/>
            <person name="Grigoriev I.V."/>
            <person name="O'Malley M.A."/>
        </authorList>
    </citation>
    <scope>NUCLEOTIDE SEQUENCE [LARGE SCALE GENOMIC DNA]</scope>
    <source>
        <strain evidence="1 2">G1</strain>
    </source>
</reference>
<accession>A0A1Y2EPN8</accession>
<proteinExistence type="predicted"/>
<comment type="caution">
    <text evidence="1">The sequence shown here is derived from an EMBL/GenBank/DDBJ whole genome shotgun (WGS) entry which is preliminary data.</text>
</comment>
<organism evidence="1 2">
    <name type="scientific">Neocallimastix californiae</name>
    <dbReference type="NCBI Taxonomy" id="1754190"/>
    <lineage>
        <taxon>Eukaryota</taxon>
        <taxon>Fungi</taxon>
        <taxon>Fungi incertae sedis</taxon>
        <taxon>Chytridiomycota</taxon>
        <taxon>Chytridiomycota incertae sedis</taxon>
        <taxon>Neocallimastigomycetes</taxon>
        <taxon>Neocallimastigales</taxon>
        <taxon>Neocallimastigaceae</taxon>
        <taxon>Neocallimastix</taxon>
    </lineage>
</organism>
<name>A0A1Y2EPN8_9FUNG</name>
<dbReference type="OrthoDB" id="10288199at2759"/>
<dbReference type="EMBL" id="MCOG01000033">
    <property type="protein sequence ID" value="ORY73509.1"/>
    <property type="molecule type" value="Genomic_DNA"/>
</dbReference>
<protein>
    <submittedName>
        <fullName evidence="1">Uncharacterized protein</fullName>
    </submittedName>
</protein>
<keyword evidence="2" id="KW-1185">Reference proteome</keyword>
<sequence length="198" mass="23944">MITTNPQALYYINIFKTFAPFSLLYLIIFVALYRILIACTFVPYSSWEDYAEYYFIKHSYDFDYCTRFVKVYKFHSLEVENRCTITYRDASRLFDIYGLSKVPIQDRLMIIRALDGFLVTEDEILHANRTKVWNTQKRATHLWNGAKDKKVQYSEFVRRMKDGKSAFRHYMELWIEIDDKRKETDQSPVDFDNWNEYT</sequence>